<dbReference type="InterPro" id="IPR050219">
    <property type="entry name" value="DnaG_primase"/>
</dbReference>
<keyword evidence="1" id="KW-0479">Metal-binding</keyword>
<sequence length="202" mass="22905">MADFIMDQCAIQAIKQTLDPRELVERYTDITFKKKGRYLWALCPLHNEKTPSLMLNHDKGKIRCFGCDWFGDSLDFIAAVWGVTLADVIKTLANDLGLHSNSPEERRAIRCKIKQDRQQRQAAAKFKQAVDSAFIKLIAIGWRAQEIVNAIKHTGDLDRPEVGQAFDLLCMIDVICDDLASNEPERQRAGLARAGRFGLWET</sequence>
<keyword evidence="3" id="KW-0862">Zinc</keyword>
<dbReference type="EMBL" id="FODY01000041">
    <property type="protein sequence ID" value="SEP46825.1"/>
    <property type="molecule type" value="Genomic_DNA"/>
</dbReference>
<feature type="domain" description="Zinc finger CHC2-type" evidence="4">
    <location>
        <begin position="39"/>
        <end position="93"/>
    </location>
</feature>
<evidence type="ECO:0000313" key="5">
    <source>
        <dbReference type="EMBL" id="SEP46825.1"/>
    </source>
</evidence>
<dbReference type="PANTHER" id="PTHR30313:SF2">
    <property type="entry name" value="DNA PRIMASE"/>
    <property type="match status" value="1"/>
</dbReference>
<dbReference type="RefSeq" id="WP_091752143.1">
    <property type="nucleotide sequence ID" value="NZ_FODY01000041.1"/>
</dbReference>
<dbReference type="Gene3D" id="3.90.580.10">
    <property type="entry name" value="Zinc finger, CHC2-type domain"/>
    <property type="match status" value="1"/>
</dbReference>
<dbReference type="SUPFAM" id="SSF57783">
    <property type="entry name" value="Zinc beta-ribbon"/>
    <property type="match status" value="1"/>
</dbReference>
<evidence type="ECO:0000256" key="1">
    <source>
        <dbReference type="ARBA" id="ARBA00022723"/>
    </source>
</evidence>
<name>A0A1H8Y3T2_9FIRM</name>
<evidence type="ECO:0000256" key="3">
    <source>
        <dbReference type="ARBA" id="ARBA00022833"/>
    </source>
</evidence>
<dbReference type="GO" id="GO:0006269">
    <property type="term" value="P:DNA replication, synthesis of primer"/>
    <property type="evidence" value="ECO:0007669"/>
    <property type="project" value="TreeGrafter"/>
</dbReference>
<dbReference type="Proteomes" id="UP000198847">
    <property type="component" value="Unassembled WGS sequence"/>
</dbReference>
<evidence type="ECO:0000256" key="2">
    <source>
        <dbReference type="ARBA" id="ARBA00022771"/>
    </source>
</evidence>
<keyword evidence="2" id="KW-0863">Zinc-finger</keyword>
<evidence type="ECO:0000313" key="6">
    <source>
        <dbReference type="Proteomes" id="UP000198847"/>
    </source>
</evidence>
<dbReference type="InterPro" id="IPR036977">
    <property type="entry name" value="DNA_primase_Znf_CHC2"/>
</dbReference>
<dbReference type="OrthoDB" id="9773296at2"/>
<dbReference type="Pfam" id="PF01807">
    <property type="entry name" value="Zn_ribbon_DnaG"/>
    <property type="match status" value="1"/>
</dbReference>
<organism evidence="5 6">
    <name type="scientific">Propionispora vibrioides</name>
    <dbReference type="NCBI Taxonomy" id="112903"/>
    <lineage>
        <taxon>Bacteria</taxon>
        <taxon>Bacillati</taxon>
        <taxon>Bacillota</taxon>
        <taxon>Negativicutes</taxon>
        <taxon>Selenomonadales</taxon>
        <taxon>Sporomusaceae</taxon>
        <taxon>Propionispora</taxon>
    </lineage>
</organism>
<proteinExistence type="predicted"/>
<dbReference type="AlphaFoldDB" id="A0A1H8Y3T2"/>
<dbReference type="GO" id="GO:0005737">
    <property type="term" value="C:cytoplasm"/>
    <property type="evidence" value="ECO:0007669"/>
    <property type="project" value="TreeGrafter"/>
</dbReference>
<keyword evidence="6" id="KW-1185">Reference proteome</keyword>
<gene>
    <name evidence="5" type="ORF">SAMN04490178_14112</name>
</gene>
<dbReference type="GO" id="GO:0003677">
    <property type="term" value="F:DNA binding"/>
    <property type="evidence" value="ECO:0007669"/>
    <property type="project" value="InterPro"/>
</dbReference>
<protein>
    <submittedName>
        <fullName evidence="5">CHC2 zinc finger</fullName>
    </submittedName>
</protein>
<dbReference type="SMART" id="SM00400">
    <property type="entry name" value="ZnF_CHCC"/>
    <property type="match status" value="1"/>
</dbReference>
<dbReference type="InterPro" id="IPR002694">
    <property type="entry name" value="Znf_CHC2"/>
</dbReference>
<reference evidence="5 6" key="1">
    <citation type="submission" date="2016-10" db="EMBL/GenBank/DDBJ databases">
        <authorList>
            <person name="de Groot N.N."/>
        </authorList>
    </citation>
    <scope>NUCLEOTIDE SEQUENCE [LARGE SCALE GENOMIC DNA]</scope>
    <source>
        <strain evidence="5 6">DSM 13305</strain>
    </source>
</reference>
<accession>A0A1H8Y3T2</accession>
<dbReference type="STRING" id="112903.SAMN04490178_14112"/>
<dbReference type="GO" id="GO:0003899">
    <property type="term" value="F:DNA-directed RNA polymerase activity"/>
    <property type="evidence" value="ECO:0007669"/>
    <property type="project" value="InterPro"/>
</dbReference>
<dbReference type="PANTHER" id="PTHR30313">
    <property type="entry name" value="DNA PRIMASE"/>
    <property type="match status" value="1"/>
</dbReference>
<dbReference type="GO" id="GO:0008270">
    <property type="term" value="F:zinc ion binding"/>
    <property type="evidence" value="ECO:0007669"/>
    <property type="project" value="UniProtKB-KW"/>
</dbReference>
<evidence type="ECO:0000259" key="4">
    <source>
        <dbReference type="SMART" id="SM00400"/>
    </source>
</evidence>